<keyword evidence="4" id="KW-1185">Reference proteome</keyword>
<accession>A0A370HHU0</accession>
<dbReference type="Gene3D" id="3.30.450.20">
    <property type="entry name" value="PAS domain"/>
    <property type="match status" value="2"/>
</dbReference>
<gene>
    <name evidence="3" type="ORF">DES45_10679</name>
</gene>
<evidence type="ECO:0000256" key="1">
    <source>
        <dbReference type="SAM" id="Phobius"/>
    </source>
</evidence>
<dbReference type="InterPro" id="IPR001054">
    <property type="entry name" value="A/G_cyclase"/>
</dbReference>
<dbReference type="Pfam" id="PF00211">
    <property type="entry name" value="Guanylate_cyc"/>
    <property type="match status" value="1"/>
</dbReference>
<reference evidence="3 4" key="1">
    <citation type="submission" date="2018-07" db="EMBL/GenBank/DDBJ databases">
        <title>Genomic Encyclopedia of Type Strains, Phase IV (KMG-IV): sequencing the most valuable type-strain genomes for metagenomic binning, comparative biology and taxonomic classification.</title>
        <authorList>
            <person name="Goeker M."/>
        </authorList>
    </citation>
    <scope>NUCLEOTIDE SEQUENCE [LARGE SCALE GENOMIC DNA]</scope>
    <source>
        <strain evidence="3 4">DSM 14364</strain>
    </source>
</reference>
<proteinExistence type="predicted"/>
<dbReference type="RefSeq" id="WP_114771006.1">
    <property type="nucleotide sequence ID" value="NZ_QQBB01000006.1"/>
</dbReference>
<dbReference type="InterPro" id="IPR050697">
    <property type="entry name" value="Adenylyl/Guanylyl_Cyclase_3/4"/>
</dbReference>
<dbReference type="Gene3D" id="3.30.70.1230">
    <property type="entry name" value="Nucleotide cyclase"/>
    <property type="match status" value="1"/>
</dbReference>
<keyword evidence="1" id="KW-0472">Membrane</keyword>
<evidence type="ECO:0000259" key="2">
    <source>
        <dbReference type="PROSITE" id="PS50125"/>
    </source>
</evidence>
<dbReference type="SUPFAM" id="SSF55073">
    <property type="entry name" value="Nucleotide cyclase"/>
    <property type="match status" value="1"/>
</dbReference>
<dbReference type="PANTHER" id="PTHR43081">
    <property type="entry name" value="ADENYLATE CYCLASE, TERMINAL-DIFFERENTIATION SPECIFIC-RELATED"/>
    <property type="match status" value="1"/>
</dbReference>
<evidence type="ECO:0000313" key="4">
    <source>
        <dbReference type="Proteomes" id="UP000254925"/>
    </source>
</evidence>
<dbReference type="InterPro" id="IPR029787">
    <property type="entry name" value="Nucleotide_cyclase"/>
</dbReference>
<comment type="caution">
    <text evidence="3">The sequence shown here is derived from an EMBL/GenBank/DDBJ whole genome shotgun (WGS) entry which is preliminary data.</text>
</comment>
<evidence type="ECO:0000313" key="3">
    <source>
        <dbReference type="EMBL" id="RDI57767.1"/>
    </source>
</evidence>
<dbReference type="GO" id="GO:0004016">
    <property type="term" value="F:adenylate cyclase activity"/>
    <property type="evidence" value="ECO:0007669"/>
    <property type="project" value="UniProtKB-ARBA"/>
</dbReference>
<dbReference type="AlphaFoldDB" id="A0A370HHU0"/>
<organism evidence="3 4">
    <name type="scientific">Microvirga subterranea</name>
    <dbReference type="NCBI Taxonomy" id="186651"/>
    <lineage>
        <taxon>Bacteria</taxon>
        <taxon>Pseudomonadati</taxon>
        <taxon>Pseudomonadota</taxon>
        <taxon>Alphaproteobacteria</taxon>
        <taxon>Hyphomicrobiales</taxon>
        <taxon>Methylobacteriaceae</taxon>
        <taxon>Microvirga</taxon>
    </lineage>
</organism>
<dbReference type="SMART" id="SM00044">
    <property type="entry name" value="CYCc"/>
    <property type="match status" value="1"/>
</dbReference>
<feature type="domain" description="Guanylate cyclase" evidence="2">
    <location>
        <begin position="454"/>
        <end position="586"/>
    </location>
</feature>
<feature type="transmembrane region" description="Helical" evidence="1">
    <location>
        <begin position="12"/>
        <end position="35"/>
    </location>
</feature>
<keyword evidence="1" id="KW-1133">Transmembrane helix</keyword>
<dbReference type="Proteomes" id="UP000254925">
    <property type="component" value="Unassembled WGS sequence"/>
</dbReference>
<keyword evidence="1" id="KW-0812">Transmembrane</keyword>
<dbReference type="GO" id="GO:0035556">
    <property type="term" value="P:intracellular signal transduction"/>
    <property type="evidence" value="ECO:0007669"/>
    <property type="project" value="InterPro"/>
</dbReference>
<dbReference type="PANTHER" id="PTHR43081:SF1">
    <property type="entry name" value="ADENYLATE CYCLASE, TERMINAL-DIFFERENTIATION SPECIFIC"/>
    <property type="match status" value="1"/>
</dbReference>
<dbReference type="EMBL" id="QQBB01000006">
    <property type="protein sequence ID" value="RDI57767.1"/>
    <property type="molecule type" value="Genomic_DNA"/>
</dbReference>
<dbReference type="PROSITE" id="PS50125">
    <property type="entry name" value="GUANYLATE_CYCLASE_2"/>
    <property type="match status" value="1"/>
</dbReference>
<dbReference type="CDD" id="cd07302">
    <property type="entry name" value="CHD"/>
    <property type="match status" value="1"/>
</dbReference>
<dbReference type="OrthoDB" id="9789782at2"/>
<sequence length="711" mass="77779">MQQAGRKPVLWSLQAVVALVFTLIVLAISGALIGFNHYQLTALTFRDAEEDFQRITGSIKDEIAGSLRVAGSVLDTASLTIDPDLPLERLAAVLTPVLKDLDRALPAAMGIFVGRGDGSHVVVQSLDGVRPPEIGPGPENAAYAFMLVEPTADGQMATWIVTDGEGRELRRMPPQPTTFDPRKRPWYGASMASAGIILTPPYRFANVPEAGITLARQARQRDGAVFGIDMTLASLDQYLDRLRFPPELELLIFDTSGTLIAHPRGGSYRQIRQADREDRLLTISDLGSPLLSGMFRIYQETPGGQARSTSFSVGGEDYFGRTERVGQGFDNLIISLAIPYETMMGPAESIRTSLLVISASSVALALLIVMLASRHLALPLRRAAEDIRRIMRFEFGHARRPPSQVVEVQELSRAIDTLEIALSNFMRYVPNALVRGIVGRTFSSDLGGKRQPITVLFTDVAGFTTMAEGLDPEAVMAKTSRYFNEIGSELVRSGATIDKYIGDSIMAFWNAPEERDDHVSLACLGALRAARRLDRLNAEFAAEGGAPMKTRFGLHTGEAVVGNVGSIDRVNYTALGHTVNMASRFEKLNKRYGTTILVSEDVRKAAGDDFVFRFVDETVPEGAHRPITVHELLGTTLTDEPDLEPFPERLSTLEAWEKARASYEAGRWEDSAARLADLVTDAPGDRLFEIYLQRCHAKLEAASADGALTRS</sequence>
<feature type="transmembrane region" description="Helical" evidence="1">
    <location>
        <begin position="353"/>
        <end position="372"/>
    </location>
</feature>
<name>A0A370HHU0_9HYPH</name>
<protein>
    <submittedName>
        <fullName evidence="3">Adenylate cyclase</fullName>
    </submittedName>
</protein>
<dbReference type="GO" id="GO:0006171">
    <property type="term" value="P:cAMP biosynthetic process"/>
    <property type="evidence" value="ECO:0007669"/>
    <property type="project" value="TreeGrafter"/>
</dbReference>